<dbReference type="InterPro" id="IPR011059">
    <property type="entry name" value="Metal-dep_hydrolase_composite"/>
</dbReference>
<keyword evidence="3" id="KW-1185">Reference proteome</keyword>
<dbReference type="GO" id="GO:0005829">
    <property type="term" value="C:cytosol"/>
    <property type="evidence" value="ECO:0007669"/>
    <property type="project" value="TreeGrafter"/>
</dbReference>
<dbReference type="InterPro" id="IPR032466">
    <property type="entry name" value="Metal_Hydrolase"/>
</dbReference>
<comment type="caution">
    <text evidence="2">The sequence shown here is derived from an EMBL/GenBank/DDBJ whole genome shotgun (WGS) entry which is preliminary data.</text>
</comment>
<gene>
    <name evidence="2" type="ORF">FHP25_19785</name>
</gene>
<dbReference type="Gene3D" id="3.20.20.140">
    <property type="entry name" value="Metal-dependent hydrolases"/>
    <property type="match status" value="1"/>
</dbReference>
<proteinExistence type="predicted"/>
<dbReference type="Proteomes" id="UP000321638">
    <property type="component" value="Unassembled WGS sequence"/>
</dbReference>
<dbReference type="Gene3D" id="2.30.40.10">
    <property type="entry name" value="Urease, subunit C, domain 1"/>
    <property type="match status" value="1"/>
</dbReference>
<feature type="domain" description="Amidohydrolase 3" evidence="1">
    <location>
        <begin position="356"/>
        <end position="485"/>
    </location>
</feature>
<protein>
    <submittedName>
        <fullName evidence="2">D-aminoacylase</fullName>
    </submittedName>
</protein>
<dbReference type="AlphaFoldDB" id="A0A5C8PJT1"/>
<sequence>MLPPCILPAVCDLVHLVTSARTSAMPAYDLLLRNGTLLDGSGAPRRVADVAIKDDRIAAIGAAGSLRGDNDIDVAGKAVAPGFIDVHTHDDTALIENPTMAMKASQGVTTVVCGNCGASAAPYVRLQNTPHFLSLIVKQDAFLSRTFAEFAGKVEAAKPAINGAFLVGHSTLRLSVMGNDLERAARPDEVATMRGMLDGALADGAVGMSSGLFYPPAMHATTDEVAEIARPLGTHKAVYTAHMRDEGNEILKAMDETFEIGRRAGAAIVVSHHKCSSRQNFGRMRETLPKLEAAAKDWPIAFDVYPYVAGSTILRKEMIDRAEKVLVTWSDALPSASGRDLRDVARDMGCSVYEAADRLQPAGAIYFQMSEDDVQKALSHPMAMIGSDGLPLDKHPHPRLWGTFPRVLGHYSRDLKLFPLEDAVRRMTSISARNFGLSKRGLVREGYYADLCVFDPATVADTATFENPIAPAAGIEMTICNGAPVWQAGKVTDRRPGRVLRLQELQKEA</sequence>
<evidence type="ECO:0000313" key="2">
    <source>
        <dbReference type="EMBL" id="TXL73656.1"/>
    </source>
</evidence>
<dbReference type="OrthoDB" id="9766983at2"/>
<dbReference type="Pfam" id="PF07969">
    <property type="entry name" value="Amidohydro_3"/>
    <property type="match status" value="2"/>
</dbReference>
<accession>A0A5C8PJT1</accession>
<name>A0A5C8PJT1_9HYPH</name>
<reference evidence="2 3" key="1">
    <citation type="submission" date="2019-06" db="EMBL/GenBank/DDBJ databases">
        <title>New taxonomy in bacterial strain CC-CFT640, isolated from vineyard.</title>
        <authorList>
            <person name="Lin S.-Y."/>
            <person name="Tsai C.-F."/>
            <person name="Young C.-C."/>
        </authorList>
    </citation>
    <scope>NUCLEOTIDE SEQUENCE [LARGE SCALE GENOMIC DNA]</scope>
    <source>
        <strain evidence="2 3">CC-CFT640</strain>
    </source>
</reference>
<feature type="domain" description="Amidohydrolase 3" evidence="1">
    <location>
        <begin position="72"/>
        <end position="271"/>
    </location>
</feature>
<dbReference type="GO" id="GO:0016811">
    <property type="term" value="F:hydrolase activity, acting on carbon-nitrogen (but not peptide) bonds, in linear amides"/>
    <property type="evidence" value="ECO:0007669"/>
    <property type="project" value="InterPro"/>
</dbReference>
<dbReference type="SUPFAM" id="SSF51556">
    <property type="entry name" value="Metallo-dependent hydrolases"/>
    <property type="match status" value="1"/>
</dbReference>
<dbReference type="CDD" id="cd01297">
    <property type="entry name" value="D-aminoacylase"/>
    <property type="match status" value="1"/>
</dbReference>
<dbReference type="GO" id="GO:0016812">
    <property type="term" value="F:hydrolase activity, acting on carbon-nitrogen (but not peptide) bonds, in cyclic amides"/>
    <property type="evidence" value="ECO:0007669"/>
    <property type="project" value="TreeGrafter"/>
</dbReference>
<dbReference type="SUPFAM" id="SSF51338">
    <property type="entry name" value="Composite domain of metallo-dependent hydrolases"/>
    <property type="match status" value="1"/>
</dbReference>
<dbReference type="PANTHER" id="PTHR11647:SF1">
    <property type="entry name" value="COLLAPSIN RESPONSE MEDIATOR PROTEIN"/>
    <property type="match status" value="1"/>
</dbReference>
<dbReference type="Gene3D" id="3.30.1490.130">
    <property type="entry name" value="D-aminoacylase. Domain 3"/>
    <property type="match status" value="1"/>
</dbReference>
<organism evidence="2 3">
    <name type="scientific">Vineibacter terrae</name>
    <dbReference type="NCBI Taxonomy" id="2586908"/>
    <lineage>
        <taxon>Bacteria</taxon>
        <taxon>Pseudomonadati</taxon>
        <taxon>Pseudomonadota</taxon>
        <taxon>Alphaproteobacteria</taxon>
        <taxon>Hyphomicrobiales</taxon>
        <taxon>Vineibacter</taxon>
    </lineage>
</organism>
<dbReference type="PANTHER" id="PTHR11647">
    <property type="entry name" value="HYDRANTOINASE/DIHYDROPYRIMIDINASE FAMILY MEMBER"/>
    <property type="match status" value="1"/>
</dbReference>
<evidence type="ECO:0000313" key="3">
    <source>
        <dbReference type="Proteomes" id="UP000321638"/>
    </source>
</evidence>
<dbReference type="InterPro" id="IPR023100">
    <property type="entry name" value="D-aminoacylase_insert_dom_sf"/>
</dbReference>
<dbReference type="InterPro" id="IPR013108">
    <property type="entry name" value="Amidohydro_3"/>
</dbReference>
<dbReference type="EMBL" id="VDUZ01000023">
    <property type="protein sequence ID" value="TXL73656.1"/>
    <property type="molecule type" value="Genomic_DNA"/>
</dbReference>
<dbReference type="InterPro" id="IPR050378">
    <property type="entry name" value="Metallo-dep_Hydrolases_sf"/>
</dbReference>
<evidence type="ECO:0000259" key="1">
    <source>
        <dbReference type="Pfam" id="PF07969"/>
    </source>
</evidence>